<dbReference type="InterPro" id="IPR002509">
    <property type="entry name" value="NODB_dom"/>
</dbReference>
<dbReference type="CDD" id="cd10918">
    <property type="entry name" value="CE4_NodB_like_5s_6s"/>
    <property type="match status" value="1"/>
</dbReference>
<dbReference type="EMBL" id="DRLD01000230">
    <property type="protein sequence ID" value="HED10698.1"/>
    <property type="molecule type" value="Genomic_DNA"/>
</dbReference>
<dbReference type="GO" id="GO:0016810">
    <property type="term" value="F:hydrolase activity, acting on carbon-nitrogen (but not peptide) bonds"/>
    <property type="evidence" value="ECO:0007669"/>
    <property type="project" value="InterPro"/>
</dbReference>
<dbReference type="AlphaFoldDB" id="A0A7V1LMH1"/>
<protein>
    <submittedName>
        <fullName evidence="4">Polysaccharide deacetylase family protein</fullName>
    </submittedName>
</protein>
<dbReference type="InterPro" id="IPR011330">
    <property type="entry name" value="Glyco_hydro/deAcase_b/a-brl"/>
</dbReference>
<gene>
    <name evidence="4" type="ORF">ENJ10_08410</name>
</gene>
<sequence length="272" mass="31066">MLTPSIPILAYHKIDDRPDFGITSRKIAHFKEDLRLLEARGYHSITFKDLDAGISVPEKAVIITFDDGYASFHDLALPLLLERGFRAVVFIPTAYVGRENSWDVQWGQHHYKHMDVEQIVACHRAGIEIGSHLVQHLFPGLLSDAVLEYEMAASKKQLSEWTNEEVISLSYPFGKYDPRAIRAARGHYRYAVGQSSPAFPGEELSALFLPRINVYRMDSSARIIKKMEQAVQGRFSLRDRLIQKGAWATVALQYLKFSQKNVRKIKRHAEIN</sequence>
<dbReference type="Gene3D" id="3.20.20.370">
    <property type="entry name" value="Glycoside hydrolase/deacetylase"/>
    <property type="match status" value="1"/>
</dbReference>
<name>A0A7V1LMH1_CALAY</name>
<evidence type="ECO:0000256" key="1">
    <source>
        <dbReference type="ARBA" id="ARBA00004613"/>
    </source>
</evidence>
<proteinExistence type="predicted"/>
<reference evidence="4" key="1">
    <citation type="journal article" date="2020" name="mSystems">
        <title>Genome- and Community-Level Interaction Insights into Carbon Utilization and Element Cycling Functions of Hydrothermarchaeota in Hydrothermal Sediment.</title>
        <authorList>
            <person name="Zhou Z."/>
            <person name="Liu Y."/>
            <person name="Xu W."/>
            <person name="Pan J."/>
            <person name="Luo Z.H."/>
            <person name="Li M."/>
        </authorList>
    </citation>
    <scope>NUCLEOTIDE SEQUENCE [LARGE SCALE GENOMIC DNA]</scope>
    <source>
        <strain evidence="4">HyVt-456</strain>
    </source>
</reference>
<dbReference type="GO" id="GO:0005576">
    <property type="term" value="C:extracellular region"/>
    <property type="evidence" value="ECO:0007669"/>
    <property type="project" value="UniProtKB-SubCell"/>
</dbReference>
<evidence type="ECO:0000256" key="2">
    <source>
        <dbReference type="ARBA" id="ARBA00022729"/>
    </source>
</evidence>
<dbReference type="PANTHER" id="PTHR34216:SF3">
    <property type="entry name" value="POLY-BETA-1,6-N-ACETYL-D-GLUCOSAMINE N-DEACETYLASE"/>
    <property type="match status" value="1"/>
</dbReference>
<dbReference type="SUPFAM" id="SSF88713">
    <property type="entry name" value="Glycoside hydrolase/deacetylase"/>
    <property type="match status" value="1"/>
</dbReference>
<dbReference type="InterPro" id="IPR051398">
    <property type="entry name" value="Polysacch_Deacetylase"/>
</dbReference>
<evidence type="ECO:0000259" key="3">
    <source>
        <dbReference type="PROSITE" id="PS51677"/>
    </source>
</evidence>
<dbReference type="Pfam" id="PF01522">
    <property type="entry name" value="Polysacc_deac_1"/>
    <property type="match status" value="1"/>
</dbReference>
<comment type="caution">
    <text evidence="4">The sequence shown here is derived from an EMBL/GenBank/DDBJ whole genome shotgun (WGS) entry which is preliminary data.</text>
</comment>
<comment type="subcellular location">
    <subcellularLocation>
        <location evidence="1">Secreted</location>
    </subcellularLocation>
</comment>
<dbReference type="Proteomes" id="UP000886005">
    <property type="component" value="Unassembled WGS sequence"/>
</dbReference>
<keyword evidence="2" id="KW-0732">Signal</keyword>
<feature type="domain" description="NodB homology" evidence="3">
    <location>
        <begin position="59"/>
        <end position="272"/>
    </location>
</feature>
<dbReference type="GO" id="GO:0005975">
    <property type="term" value="P:carbohydrate metabolic process"/>
    <property type="evidence" value="ECO:0007669"/>
    <property type="project" value="InterPro"/>
</dbReference>
<evidence type="ECO:0000313" key="4">
    <source>
        <dbReference type="EMBL" id="HED10698.1"/>
    </source>
</evidence>
<dbReference type="PROSITE" id="PS51677">
    <property type="entry name" value="NODB"/>
    <property type="match status" value="1"/>
</dbReference>
<organism evidence="4">
    <name type="scientific">Caldithrix abyssi</name>
    <dbReference type="NCBI Taxonomy" id="187145"/>
    <lineage>
        <taxon>Bacteria</taxon>
        <taxon>Pseudomonadati</taxon>
        <taxon>Calditrichota</taxon>
        <taxon>Calditrichia</taxon>
        <taxon>Calditrichales</taxon>
        <taxon>Calditrichaceae</taxon>
        <taxon>Caldithrix</taxon>
    </lineage>
</organism>
<dbReference type="PANTHER" id="PTHR34216">
    <property type="match status" value="1"/>
</dbReference>
<accession>A0A7V1LMH1</accession>